<dbReference type="InterPro" id="IPR037760">
    <property type="entry name" value="SMKR1"/>
</dbReference>
<dbReference type="InParanoid" id="A0A6P8SAM6"/>
<reference evidence="3" key="1">
    <citation type="submission" date="2025-08" db="UniProtKB">
        <authorList>
            <consortium name="RefSeq"/>
        </authorList>
    </citation>
    <scope>IDENTIFICATION</scope>
</reference>
<name>A0A6P8SAM6_GEOSA</name>
<accession>A0A6P8SAM6</accession>
<feature type="region of interest" description="Disordered" evidence="1">
    <location>
        <begin position="1"/>
        <end position="47"/>
    </location>
</feature>
<dbReference type="Proteomes" id="UP000515159">
    <property type="component" value="Chromosome 9"/>
</dbReference>
<dbReference type="CTD" id="100287482"/>
<dbReference type="OrthoDB" id="5989977at2759"/>
<feature type="compositionally biased region" description="Basic residues" evidence="1">
    <location>
        <begin position="19"/>
        <end position="39"/>
    </location>
</feature>
<sequence>MRQTKRSHKKKESPGSRPAKGKPAKGGGKGKKGKGKKSGKGGAKAPIQEVDILSPAAMLNVYYIAHNAADCLVLRGYPWPGSIKKGKKRK</sequence>
<evidence type="ECO:0000256" key="1">
    <source>
        <dbReference type="SAM" id="MobiDB-lite"/>
    </source>
</evidence>
<dbReference type="AlphaFoldDB" id="A0A6P8SAM6"/>
<dbReference type="GeneID" id="117367050"/>
<dbReference type="PANTHER" id="PTHR37932:SF1">
    <property type="entry name" value="SMALL LYSINE-RICH PROTEIN 1"/>
    <property type="match status" value="1"/>
</dbReference>
<dbReference type="PANTHER" id="PTHR37932">
    <property type="entry name" value="SMALL LYSINE-RICH PROTEIN 1"/>
    <property type="match status" value="1"/>
</dbReference>
<dbReference type="FunCoup" id="A0A6P8SAM6">
    <property type="interactions" value="2"/>
</dbReference>
<keyword evidence="2" id="KW-1185">Reference proteome</keyword>
<feature type="compositionally biased region" description="Basic residues" evidence="1">
    <location>
        <begin position="1"/>
        <end position="11"/>
    </location>
</feature>
<proteinExistence type="predicted"/>
<evidence type="ECO:0000313" key="2">
    <source>
        <dbReference type="Proteomes" id="UP000515159"/>
    </source>
</evidence>
<protein>
    <submittedName>
        <fullName evidence="3">Small lysine-rich protein 1</fullName>
    </submittedName>
</protein>
<organism evidence="2 3">
    <name type="scientific">Geotrypetes seraphini</name>
    <name type="common">Gaboon caecilian</name>
    <name type="synonym">Caecilia seraphini</name>
    <dbReference type="NCBI Taxonomy" id="260995"/>
    <lineage>
        <taxon>Eukaryota</taxon>
        <taxon>Metazoa</taxon>
        <taxon>Chordata</taxon>
        <taxon>Craniata</taxon>
        <taxon>Vertebrata</taxon>
        <taxon>Euteleostomi</taxon>
        <taxon>Amphibia</taxon>
        <taxon>Gymnophiona</taxon>
        <taxon>Geotrypetes</taxon>
    </lineage>
</organism>
<gene>
    <name evidence="3" type="primary">SMKR1</name>
</gene>
<dbReference type="RefSeq" id="XP_033815152.1">
    <property type="nucleotide sequence ID" value="XM_033959261.1"/>
</dbReference>
<evidence type="ECO:0000313" key="3">
    <source>
        <dbReference type="RefSeq" id="XP_033815152.1"/>
    </source>
</evidence>
<dbReference type="KEGG" id="gsh:117367050"/>